<name>A0ABT8R824_9BACT</name>
<keyword evidence="2" id="KW-1185">Reference proteome</keyword>
<proteinExistence type="predicted"/>
<dbReference type="RefSeq" id="WP_302039046.1">
    <property type="nucleotide sequence ID" value="NZ_JAUKPO010000010.1"/>
</dbReference>
<dbReference type="Proteomes" id="UP001168528">
    <property type="component" value="Unassembled WGS sequence"/>
</dbReference>
<comment type="caution">
    <text evidence="1">The sequence shown here is derived from an EMBL/GenBank/DDBJ whole genome shotgun (WGS) entry which is preliminary data.</text>
</comment>
<accession>A0ABT8R824</accession>
<evidence type="ECO:0000313" key="2">
    <source>
        <dbReference type="Proteomes" id="UP001168528"/>
    </source>
</evidence>
<gene>
    <name evidence="1" type="ORF">Q0590_18365</name>
</gene>
<protein>
    <submittedName>
        <fullName evidence="1">Uncharacterized protein</fullName>
    </submittedName>
</protein>
<reference evidence="1" key="1">
    <citation type="submission" date="2023-07" db="EMBL/GenBank/DDBJ databases">
        <title>The genome sequence of Rhodocytophaga aerolata KACC 12507.</title>
        <authorList>
            <person name="Zhang X."/>
        </authorList>
    </citation>
    <scope>NUCLEOTIDE SEQUENCE</scope>
    <source>
        <strain evidence="1">KACC 12507</strain>
    </source>
</reference>
<sequence length="144" mass="16453">MKVIELIDRSIIDIRVNHVMEQYGLDTSDSYLILDNGLVVCIPLSDLEPELEVEVGEVPVEAESIRKLLKKNFRCLLNQPITDIICFREEIRFDKAFIELANGYLISEIPIAPNGTGDAGLWYFESIRVIEAEFGMNYSRLTEQ</sequence>
<dbReference type="EMBL" id="JAUKPO010000010">
    <property type="protein sequence ID" value="MDO1448245.1"/>
    <property type="molecule type" value="Genomic_DNA"/>
</dbReference>
<organism evidence="1 2">
    <name type="scientific">Rhodocytophaga aerolata</name>
    <dbReference type="NCBI Taxonomy" id="455078"/>
    <lineage>
        <taxon>Bacteria</taxon>
        <taxon>Pseudomonadati</taxon>
        <taxon>Bacteroidota</taxon>
        <taxon>Cytophagia</taxon>
        <taxon>Cytophagales</taxon>
        <taxon>Rhodocytophagaceae</taxon>
        <taxon>Rhodocytophaga</taxon>
    </lineage>
</organism>
<evidence type="ECO:0000313" key="1">
    <source>
        <dbReference type="EMBL" id="MDO1448245.1"/>
    </source>
</evidence>